<dbReference type="GO" id="GO:0016787">
    <property type="term" value="F:hydrolase activity"/>
    <property type="evidence" value="ECO:0007669"/>
    <property type="project" value="UniProtKB-KW"/>
</dbReference>
<dbReference type="AlphaFoldDB" id="A0A381QDT7"/>
<dbReference type="SUPFAM" id="SSF53474">
    <property type="entry name" value="alpha/beta-Hydrolases"/>
    <property type="match status" value="1"/>
</dbReference>
<dbReference type="Pfam" id="PF20434">
    <property type="entry name" value="BD-FAE"/>
    <property type="match status" value="1"/>
</dbReference>
<dbReference type="PANTHER" id="PTHR48081">
    <property type="entry name" value="AB HYDROLASE SUPERFAMILY PROTEIN C4A8.06C"/>
    <property type="match status" value="1"/>
</dbReference>
<dbReference type="InterPro" id="IPR049492">
    <property type="entry name" value="BD-FAE-like_dom"/>
</dbReference>
<keyword evidence="1" id="KW-0378">Hydrolase</keyword>
<dbReference type="EMBL" id="UINC01001260">
    <property type="protein sequence ID" value="SUZ75833.1"/>
    <property type="molecule type" value="Genomic_DNA"/>
</dbReference>
<gene>
    <name evidence="3" type="ORF">METZ01_LOCUS28687</name>
</gene>
<evidence type="ECO:0000256" key="1">
    <source>
        <dbReference type="ARBA" id="ARBA00022801"/>
    </source>
</evidence>
<dbReference type="InterPro" id="IPR050300">
    <property type="entry name" value="GDXG_lipolytic_enzyme"/>
</dbReference>
<feature type="domain" description="BD-FAE-like" evidence="2">
    <location>
        <begin position="63"/>
        <end position="231"/>
    </location>
</feature>
<organism evidence="3">
    <name type="scientific">marine metagenome</name>
    <dbReference type="NCBI Taxonomy" id="408172"/>
    <lineage>
        <taxon>unclassified sequences</taxon>
        <taxon>metagenomes</taxon>
        <taxon>ecological metagenomes</taxon>
    </lineage>
</organism>
<accession>A0A381QDT7</accession>
<dbReference type="InterPro" id="IPR029058">
    <property type="entry name" value="AB_hydrolase_fold"/>
</dbReference>
<proteinExistence type="predicted"/>
<name>A0A381QDT7_9ZZZZ</name>
<evidence type="ECO:0000259" key="2">
    <source>
        <dbReference type="Pfam" id="PF20434"/>
    </source>
</evidence>
<dbReference type="Gene3D" id="3.40.50.1820">
    <property type="entry name" value="alpha/beta hydrolase"/>
    <property type="match status" value="1"/>
</dbReference>
<evidence type="ECO:0000313" key="3">
    <source>
        <dbReference type="EMBL" id="SUZ75833.1"/>
    </source>
</evidence>
<protein>
    <recommendedName>
        <fullName evidence="2">BD-FAE-like domain-containing protein</fullName>
    </recommendedName>
</protein>
<sequence>MRKISTSIIGLTMALTLTVPATATSQQLITAGSVGEFDWPSPDAQISYGDDQFQFGYLRLPEGSGPHPVIVFMHGGCWLSVFDIRYTGLAEQAFADAGYAVWSLEYRRVGNPGGGWPGTFLDVATGTDHLTELAREYPLDLDRVIAIGHSAGGQLALWLAARGRIPASSELYTAGPLPIHGVLALAPAPNLETLHSSGSCGPGVDGLMGGSPNVRPERYQVGSPMQLMPVDVPQRVVVGALDAQFGPSGRAYFQAAQRAGSSPVTLREAPESGHFEMVVPYTSTWPITLQELESLSVEMTQARNR</sequence>
<reference evidence="3" key="1">
    <citation type="submission" date="2018-05" db="EMBL/GenBank/DDBJ databases">
        <authorList>
            <person name="Lanie J.A."/>
            <person name="Ng W.-L."/>
            <person name="Kazmierczak K.M."/>
            <person name="Andrzejewski T.M."/>
            <person name="Davidsen T.M."/>
            <person name="Wayne K.J."/>
            <person name="Tettelin H."/>
            <person name="Glass J.I."/>
            <person name="Rusch D."/>
            <person name="Podicherti R."/>
            <person name="Tsui H.-C.T."/>
            <person name="Winkler M.E."/>
        </authorList>
    </citation>
    <scope>NUCLEOTIDE SEQUENCE</scope>
</reference>